<dbReference type="InterPro" id="IPR003593">
    <property type="entry name" value="AAA+_ATPase"/>
</dbReference>
<dbReference type="GO" id="GO:0022857">
    <property type="term" value="F:transmembrane transporter activity"/>
    <property type="evidence" value="ECO:0007669"/>
    <property type="project" value="TreeGrafter"/>
</dbReference>
<evidence type="ECO:0000313" key="5">
    <source>
        <dbReference type="Proteomes" id="UP000469292"/>
    </source>
</evidence>
<dbReference type="GO" id="GO:0005886">
    <property type="term" value="C:plasma membrane"/>
    <property type="evidence" value="ECO:0007669"/>
    <property type="project" value="TreeGrafter"/>
</dbReference>
<dbReference type="InterPro" id="IPR015854">
    <property type="entry name" value="ABC_transpr_LolD-like"/>
</dbReference>
<organism evidence="4 5">
    <name type="scientific">Bifidobacterium choloepi</name>
    <dbReference type="NCBI Taxonomy" id="2614131"/>
    <lineage>
        <taxon>Bacteria</taxon>
        <taxon>Bacillati</taxon>
        <taxon>Actinomycetota</taxon>
        <taxon>Actinomycetes</taxon>
        <taxon>Bifidobacteriales</taxon>
        <taxon>Bifidobacteriaceae</taxon>
        <taxon>Bifidobacterium</taxon>
    </lineage>
</organism>
<dbReference type="PROSITE" id="PS50893">
    <property type="entry name" value="ABC_TRANSPORTER_2"/>
    <property type="match status" value="1"/>
</dbReference>
<dbReference type="Proteomes" id="UP000469292">
    <property type="component" value="Unassembled WGS sequence"/>
</dbReference>
<dbReference type="InterPro" id="IPR003439">
    <property type="entry name" value="ABC_transporter-like_ATP-bd"/>
</dbReference>
<evidence type="ECO:0000256" key="2">
    <source>
        <dbReference type="ARBA" id="ARBA00022840"/>
    </source>
</evidence>
<sequence>MGAQQNPRNLADQTAPAPLFVAEHVDCTVPNDSGGKRVIFDDLAFHVNAGEIVDLTGASGAGKTTLLTAFARLNVNTTGTFTLAGRDSGDFTPQEWRRAVSYLPQTSMLMGETVADAVRLPWTFKVRSRATKGAGKTPRELLPDATIRALLDEMGCEDIDLARPPANLSGGQAARVSLCRTLLTHPRVLLADEVDAGLDAENAAKVGVVFTKAAAGGMAIIRIRHRQSDHRAKRIMVLENGKLHEEQAGEPVEAIAR</sequence>
<feature type="domain" description="ABC transporter" evidence="3">
    <location>
        <begin position="22"/>
        <end position="256"/>
    </location>
</feature>
<dbReference type="PROSITE" id="PS00211">
    <property type="entry name" value="ABC_TRANSPORTER_1"/>
    <property type="match status" value="1"/>
</dbReference>
<accession>A0A6I5NDZ5</accession>
<evidence type="ECO:0000259" key="3">
    <source>
        <dbReference type="PROSITE" id="PS50893"/>
    </source>
</evidence>
<name>A0A6I5NDZ5_9BIFI</name>
<proteinExistence type="predicted"/>
<dbReference type="SMART" id="SM00382">
    <property type="entry name" value="AAA"/>
    <property type="match status" value="1"/>
</dbReference>
<keyword evidence="5" id="KW-1185">Reference proteome</keyword>
<dbReference type="RefSeq" id="WP_163227152.1">
    <property type="nucleotide sequence ID" value="NZ_VYSG01000001.1"/>
</dbReference>
<keyword evidence="1" id="KW-0547">Nucleotide-binding</keyword>
<evidence type="ECO:0000256" key="1">
    <source>
        <dbReference type="ARBA" id="ARBA00022741"/>
    </source>
</evidence>
<dbReference type="PANTHER" id="PTHR24220">
    <property type="entry name" value="IMPORT ATP-BINDING PROTEIN"/>
    <property type="match status" value="1"/>
</dbReference>
<dbReference type="InterPro" id="IPR017871">
    <property type="entry name" value="ABC_transporter-like_CS"/>
</dbReference>
<dbReference type="AlphaFoldDB" id="A0A6I5NDZ5"/>
<dbReference type="Pfam" id="PF00005">
    <property type="entry name" value="ABC_tran"/>
    <property type="match status" value="1"/>
</dbReference>
<dbReference type="GO" id="GO:0005524">
    <property type="term" value="F:ATP binding"/>
    <property type="evidence" value="ECO:0007669"/>
    <property type="project" value="UniProtKB-KW"/>
</dbReference>
<gene>
    <name evidence="4" type="ORF">F6S87_03005</name>
</gene>
<protein>
    <submittedName>
        <fullName evidence="4">ATP-binding cassette domain-containing protein</fullName>
    </submittedName>
</protein>
<evidence type="ECO:0000313" key="4">
    <source>
        <dbReference type="EMBL" id="NEG69604.1"/>
    </source>
</evidence>
<keyword evidence="2 4" id="KW-0067">ATP-binding</keyword>
<dbReference type="EMBL" id="VYSG01000001">
    <property type="protein sequence ID" value="NEG69604.1"/>
    <property type="molecule type" value="Genomic_DNA"/>
</dbReference>
<comment type="caution">
    <text evidence="4">The sequence shown here is derived from an EMBL/GenBank/DDBJ whole genome shotgun (WGS) entry which is preliminary data.</text>
</comment>
<dbReference type="Gene3D" id="3.40.50.300">
    <property type="entry name" value="P-loop containing nucleotide triphosphate hydrolases"/>
    <property type="match status" value="1"/>
</dbReference>
<reference evidence="4 5" key="1">
    <citation type="submission" date="2019-09" db="EMBL/GenBank/DDBJ databases">
        <title>Phylogenetic characterization of a novel taxon of the genus Bifidobacterium: Bifidobacterium choloepi sp. nov.</title>
        <authorList>
            <person name="Modesto M."/>
            <person name="Satti M."/>
        </authorList>
    </citation>
    <scope>NUCLEOTIDE SEQUENCE [LARGE SCALE GENOMIC DNA]</scope>
    <source>
        <strain evidence="4 5">BRDM6</strain>
    </source>
</reference>
<dbReference type="InterPro" id="IPR027417">
    <property type="entry name" value="P-loop_NTPase"/>
</dbReference>
<dbReference type="SUPFAM" id="SSF52540">
    <property type="entry name" value="P-loop containing nucleoside triphosphate hydrolases"/>
    <property type="match status" value="1"/>
</dbReference>
<dbReference type="GO" id="GO:0016887">
    <property type="term" value="F:ATP hydrolysis activity"/>
    <property type="evidence" value="ECO:0007669"/>
    <property type="project" value="InterPro"/>
</dbReference>